<dbReference type="EMBL" id="JAFNEN010000102">
    <property type="protein sequence ID" value="KAG8194551.1"/>
    <property type="molecule type" value="Genomic_DNA"/>
</dbReference>
<comment type="similarity">
    <text evidence="1">Belongs to the arrestin family.</text>
</comment>
<dbReference type="GO" id="GO:0005737">
    <property type="term" value="C:cytoplasm"/>
    <property type="evidence" value="ECO:0007669"/>
    <property type="project" value="TreeGrafter"/>
</dbReference>
<dbReference type="Pfam" id="PF02752">
    <property type="entry name" value="Arrestin_C"/>
    <property type="match status" value="1"/>
</dbReference>
<dbReference type="SMART" id="SM01017">
    <property type="entry name" value="Arrestin_C"/>
    <property type="match status" value="1"/>
</dbReference>
<sequence>MEDRLCIVIMESDEGKRPGTRVFKKSSPNGKLTVYLGKRDFIDHLDHVDPIDGVVLVEKGFIKENKVFCHVLAAFQYGRDDLDVLGLKWRKELFLSSMQVYPPLEENKHPLTRLQQRLIKKLGSDAYPFFFELPPNGPASVTLQPAQGDTAKPCGVDYEFKAYLGSADASRNAVEDKAHKRNAVRLAIRKLTYAPSRPWEQPSVEVSKEFMMSPNKLHLEASLDKELYCHSEEIAVNISIANNSNRSVKKIKVSVRQWADIILFSTAQYKATVAELESEDGCPVGPGFTLSKVYYLKPLLANNKDKRGLALDGCLKDEDTNLASSTWVTDSTQKENMGIIVKYKVKVKLCLGPLGGDLVAELPFLLMHPKPEDDPPPLPIPNVTAENADSEANAGINTDLIRLDGGLEDEDDLIFEDFARLRLRGGETDA</sequence>
<evidence type="ECO:0000313" key="6">
    <source>
        <dbReference type="Proteomes" id="UP000827092"/>
    </source>
</evidence>
<evidence type="ECO:0000313" key="5">
    <source>
        <dbReference type="EMBL" id="KAG8194551.1"/>
    </source>
</evidence>
<dbReference type="InterPro" id="IPR014752">
    <property type="entry name" value="Arrestin-like_C"/>
</dbReference>
<evidence type="ECO:0000259" key="4">
    <source>
        <dbReference type="SMART" id="SM01017"/>
    </source>
</evidence>
<dbReference type="InterPro" id="IPR014753">
    <property type="entry name" value="Arrestin_N"/>
</dbReference>
<feature type="domain" description="Arrestin C-terminal-like" evidence="4">
    <location>
        <begin position="213"/>
        <end position="371"/>
    </location>
</feature>
<keyword evidence="6" id="KW-1185">Reference proteome</keyword>
<dbReference type="InterPro" id="IPR011021">
    <property type="entry name" value="Arrestin-like_N"/>
</dbReference>
<gene>
    <name evidence="5" type="ORF">JTE90_013298</name>
</gene>
<dbReference type="Pfam" id="PF00339">
    <property type="entry name" value="Arrestin_N"/>
    <property type="match status" value="1"/>
</dbReference>
<dbReference type="InterPro" id="IPR011022">
    <property type="entry name" value="Arrestin_C-like"/>
</dbReference>
<dbReference type="FunFam" id="2.60.40.640:FF:000025">
    <property type="entry name" value="Putative Beta-arrestin-2"/>
    <property type="match status" value="1"/>
</dbReference>
<dbReference type="GO" id="GO:0045494">
    <property type="term" value="P:photoreceptor cell maintenance"/>
    <property type="evidence" value="ECO:0007669"/>
    <property type="project" value="UniProtKB-ARBA"/>
</dbReference>
<dbReference type="PRINTS" id="PR00309">
    <property type="entry name" value="ARRESTIN"/>
</dbReference>
<dbReference type="InterPro" id="IPR014756">
    <property type="entry name" value="Ig_E-set"/>
</dbReference>
<keyword evidence="2" id="KW-0716">Sensory transduction</keyword>
<name>A0AAV6VFQ7_9ARAC</name>
<dbReference type="Proteomes" id="UP000827092">
    <property type="component" value="Unassembled WGS sequence"/>
</dbReference>
<organism evidence="5 6">
    <name type="scientific">Oedothorax gibbosus</name>
    <dbReference type="NCBI Taxonomy" id="931172"/>
    <lineage>
        <taxon>Eukaryota</taxon>
        <taxon>Metazoa</taxon>
        <taxon>Ecdysozoa</taxon>
        <taxon>Arthropoda</taxon>
        <taxon>Chelicerata</taxon>
        <taxon>Arachnida</taxon>
        <taxon>Araneae</taxon>
        <taxon>Araneomorphae</taxon>
        <taxon>Entelegynae</taxon>
        <taxon>Araneoidea</taxon>
        <taxon>Linyphiidae</taxon>
        <taxon>Erigoninae</taxon>
        <taxon>Oedothorax</taxon>
    </lineage>
</organism>
<feature type="region of interest" description="Disordered" evidence="3">
    <location>
        <begin position="370"/>
        <end position="391"/>
    </location>
</feature>
<dbReference type="GO" id="GO:0016060">
    <property type="term" value="P:negative regulation of phospholipase C-activating phototransduction signaling pathway"/>
    <property type="evidence" value="ECO:0007669"/>
    <property type="project" value="UniProtKB-ARBA"/>
</dbReference>
<dbReference type="FunFam" id="2.60.40.840:FF:000002">
    <property type="entry name" value="Arrestin 3"/>
    <property type="match status" value="1"/>
</dbReference>
<dbReference type="GO" id="GO:0001664">
    <property type="term" value="F:G protein-coupled receptor binding"/>
    <property type="evidence" value="ECO:0007669"/>
    <property type="project" value="TreeGrafter"/>
</dbReference>
<dbReference type="GO" id="GO:0007165">
    <property type="term" value="P:signal transduction"/>
    <property type="evidence" value="ECO:0007669"/>
    <property type="project" value="InterPro"/>
</dbReference>
<dbReference type="AlphaFoldDB" id="A0AAV6VFQ7"/>
<dbReference type="PANTHER" id="PTHR11792:SF17">
    <property type="entry name" value="KURTZ ARRESTIN"/>
    <property type="match status" value="1"/>
</dbReference>
<accession>A0AAV6VFQ7</accession>
<dbReference type="GO" id="GO:0007608">
    <property type="term" value="P:sensory perception of smell"/>
    <property type="evidence" value="ECO:0007669"/>
    <property type="project" value="UniProtKB-ARBA"/>
</dbReference>
<dbReference type="InterPro" id="IPR000698">
    <property type="entry name" value="Arrestin"/>
</dbReference>
<proteinExistence type="inferred from homology"/>
<dbReference type="Gene3D" id="2.60.40.840">
    <property type="match status" value="1"/>
</dbReference>
<dbReference type="PANTHER" id="PTHR11792">
    <property type="entry name" value="ARRESTIN"/>
    <property type="match status" value="1"/>
</dbReference>
<dbReference type="SUPFAM" id="SSF81296">
    <property type="entry name" value="E set domains"/>
    <property type="match status" value="2"/>
</dbReference>
<reference evidence="5 6" key="1">
    <citation type="journal article" date="2022" name="Nat. Ecol. Evol.">
        <title>A masculinizing supergene underlies an exaggerated male reproductive morph in a spider.</title>
        <authorList>
            <person name="Hendrickx F."/>
            <person name="De Corte Z."/>
            <person name="Sonet G."/>
            <person name="Van Belleghem S.M."/>
            <person name="Kostlbacher S."/>
            <person name="Vangestel C."/>
        </authorList>
    </citation>
    <scope>NUCLEOTIDE SEQUENCE [LARGE SCALE GENOMIC DNA]</scope>
    <source>
        <strain evidence="5">W744_W776</strain>
    </source>
</reference>
<protein>
    <recommendedName>
        <fullName evidence="4">Arrestin C-terminal-like domain-containing protein</fullName>
    </recommendedName>
</protein>
<dbReference type="GO" id="GO:0002031">
    <property type="term" value="P:G protein-coupled receptor internalization"/>
    <property type="evidence" value="ECO:0007669"/>
    <property type="project" value="TreeGrafter"/>
</dbReference>
<evidence type="ECO:0000256" key="3">
    <source>
        <dbReference type="SAM" id="MobiDB-lite"/>
    </source>
</evidence>
<comment type="caution">
    <text evidence="5">The sequence shown here is derived from an EMBL/GenBank/DDBJ whole genome shotgun (WGS) entry which is preliminary data.</text>
</comment>
<evidence type="ECO:0000256" key="1">
    <source>
        <dbReference type="ARBA" id="ARBA00005298"/>
    </source>
</evidence>
<evidence type="ECO:0000256" key="2">
    <source>
        <dbReference type="ARBA" id="ARBA00022606"/>
    </source>
</evidence>
<dbReference type="Gene3D" id="2.60.40.640">
    <property type="match status" value="1"/>
</dbReference>